<proteinExistence type="predicted"/>
<organism evidence="2 3">
    <name type="scientific">Romanomermis culicivorax</name>
    <name type="common">Nematode worm</name>
    <dbReference type="NCBI Taxonomy" id="13658"/>
    <lineage>
        <taxon>Eukaryota</taxon>
        <taxon>Metazoa</taxon>
        <taxon>Ecdysozoa</taxon>
        <taxon>Nematoda</taxon>
        <taxon>Enoplea</taxon>
        <taxon>Dorylaimia</taxon>
        <taxon>Mermithida</taxon>
        <taxon>Mermithoidea</taxon>
        <taxon>Mermithidae</taxon>
        <taxon>Romanomermis</taxon>
    </lineage>
</organism>
<feature type="transmembrane region" description="Helical" evidence="1">
    <location>
        <begin position="12"/>
        <end position="37"/>
    </location>
</feature>
<keyword evidence="1" id="KW-1133">Transmembrane helix</keyword>
<evidence type="ECO:0000313" key="3">
    <source>
        <dbReference type="WBParaSite" id="nRc.2.0.1.t44763-RA"/>
    </source>
</evidence>
<accession>A0A915L121</accession>
<keyword evidence="2" id="KW-1185">Reference proteome</keyword>
<evidence type="ECO:0000256" key="1">
    <source>
        <dbReference type="SAM" id="Phobius"/>
    </source>
</evidence>
<sequence>MSKEKAEDSKTFYSLCTLLLLFILICLALTGLIILWTRNEENRQFWKRWTSSLGLRWWNQDVNDCRAPDCTETCIIAPNYKTTLAENFNISQSRLKIDFTLTSAMPFKIELYSTDHKIYVQLDLNPTNQDITLADWTGARVTVNNVTCLDSNRNITIYIAPINNQNNTLQGYHFEIEPLQQPFKRQDLGQLNATYSSDHQKLLLSNMTYKLDVADRVKFLSYCIQTPKRK</sequence>
<dbReference type="AlphaFoldDB" id="A0A915L121"/>
<reference evidence="3" key="1">
    <citation type="submission" date="2022-11" db="UniProtKB">
        <authorList>
            <consortium name="WormBaseParasite"/>
        </authorList>
    </citation>
    <scope>IDENTIFICATION</scope>
</reference>
<keyword evidence="1" id="KW-0472">Membrane</keyword>
<evidence type="ECO:0000313" key="2">
    <source>
        <dbReference type="Proteomes" id="UP000887565"/>
    </source>
</evidence>
<dbReference type="Proteomes" id="UP000887565">
    <property type="component" value="Unplaced"/>
</dbReference>
<protein>
    <submittedName>
        <fullName evidence="3">Uncharacterized protein</fullName>
    </submittedName>
</protein>
<dbReference type="WBParaSite" id="nRc.2.0.1.t44763-RA">
    <property type="protein sequence ID" value="nRc.2.0.1.t44763-RA"/>
    <property type="gene ID" value="nRc.2.0.1.g44763"/>
</dbReference>
<keyword evidence="1" id="KW-0812">Transmembrane</keyword>
<name>A0A915L121_ROMCU</name>